<feature type="transmembrane region" description="Helical" evidence="1">
    <location>
        <begin position="244"/>
        <end position="264"/>
    </location>
</feature>
<dbReference type="RefSeq" id="WP_169417144.1">
    <property type="nucleotide sequence ID" value="NZ_JABBFX010000001.1"/>
</dbReference>
<evidence type="ECO:0000256" key="1">
    <source>
        <dbReference type="SAM" id="Phobius"/>
    </source>
</evidence>
<accession>A0A848GXL9</accession>
<dbReference type="EMBL" id="JABBFX010000001">
    <property type="protein sequence ID" value="NML42897.1"/>
    <property type="molecule type" value="Genomic_DNA"/>
</dbReference>
<proteinExistence type="predicted"/>
<name>A0A848GXL9_9BURK</name>
<keyword evidence="1" id="KW-0812">Transmembrane</keyword>
<keyword evidence="3" id="KW-1185">Reference proteome</keyword>
<feature type="transmembrane region" description="Helical" evidence="1">
    <location>
        <begin position="145"/>
        <end position="164"/>
    </location>
</feature>
<comment type="caution">
    <text evidence="2">The sequence shown here is derived from an EMBL/GenBank/DDBJ whole genome shotgun (WGS) entry which is preliminary data.</text>
</comment>
<dbReference type="AlphaFoldDB" id="A0A848GXL9"/>
<sequence>MSSVSFASATPADAVETAHDPLFLGGPAQPLQAWLRLAAAGRVLLTRRILLFLLLTWVPLLPLAAAEGRLWTAAGGPALLTDYGAWARFVFAGPMLLAAEAVAGEVLSRIARRFAALWPAGDPGRVRFQHVAEAVRRQRDAVTPAIVMTVLASLLAWAVAGMSVSQLPPWHRSAADPALLSPAGWWAAVVSLPLLLLLVMSWLWRLFLWSRFLWQVAQLDLPLLPVHPDKAAGIGFAGLSLRGFGLVGTAIGTLVAGAMANAVMHDGAAMADMKHGIAATVIVSVALFTAPLLAFTPRLWREWQRGAREYDGLAHELGQQFEQRWFAGRRPVEGVELLDQSDYSAACDLYSVVDRVRDMRWVPVNLHNVVILAAATLAPFVPVALMVMPVDAVLKTLAGLLR</sequence>
<evidence type="ECO:0000313" key="3">
    <source>
        <dbReference type="Proteomes" id="UP000541185"/>
    </source>
</evidence>
<dbReference type="Proteomes" id="UP000541185">
    <property type="component" value="Unassembled WGS sequence"/>
</dbReference>
<organism evidence="2 3">
    <name type="scientific">Ramlibacter agri</name>
    <dbReference type="NCBI Taxonomy" id="2728837"/>
    <lineage>
        <taxon>Bacteria</taxon>
        <taxon>Pseudomonadati</taxon>
        <taxon>Pseudomonadota</taxon>
        <taxon>Betaproteobacteria</taxon>
        <taxon>Burkholderiales</taxon>
        <taxon>Comamonadaceae</taxon>
        <taxon>Ramlibacter</taxon>
    </lineage>
</organism>
<gene>
    <name evidence="2" type="ORF">HHL11_03985</name>
</gene>
<reference evidence="2 3" key="1">
    <citation type="submission" date="2020-04" db="EMBL/GenBank/DDBJ databases">
        <title>Ramlibacter sp. G-1-2-2 isolated from soil.</title>
        <authorList>
            <person name="Dahal R.H."/>
        </authorList>
    </citation>
    <scope>NUCLEOTIDE SEQUENCE [LARGE SCALE GENOMIC DNA]</scope>
    <source>
        <strain evidence="2 3">G-1-2-2</strain>
    </source>
</reference>
<keyword evidence="1" id="KW-1133">Transmembrane helix</keyword>
<feature type="transmembrane region" description="Helical" evidence="1">
    <location>
        <begin position="276"/>
        <end position="295"/>
    </location>
</feature>
<feature type="transmembrane region" description="Helical" evidence="1">
    <location>
        <begin position="49"/>
        <end position="66"/>
    </location>
</feature>
<feature type="transmembrane region" description="Helical" evidence="1">
    <location>
        <begin position="184"/>
        <end position="204"/>
    </location>
</feature>
<protein>
    <submittedName>
        <fullName evidence="2">Uncharacterized protein</fullName>
    </submittedName>
</protein>
<feature type="transmembrane region" description="Helical" evidence="1">
    <location>
        <begin position="86"/>
        <end position="107"/>
    </location>
</feature>
<keyword evidence="1" id="KW-0472">Membrane</keyword>
<feature type="transmembrane region" description="Helical" evidence="1">
    <location>
        <begin position="369"/>
        <end position="390"/>
    </location>
</feature>
<evidence type="ECO:0000313" key="2">
    <source>
        <dbReference type="EMBL" id="NML42897.1"/>
    </source>
</evidence>